<proteinExistence type="predicted"/>
<dbReference type="AlphaFoldDB" id="A0A318U9I9"/>
<organism evidence="1 2">
    <name type="scientific">Pedobacter nutrimenti</name>
    <dbReference type="NCBI Taxonomy" id="1241337"/>
    <lineage>
        <taxon>Bacteria</taxon>
        <taxon>Pseudomonadati</taxon>
        <taxon>Bacteroidota</taxon>
        <taxon>Sphingobacteriia</taxon>
        <taxon>Sphingobacteriales</taxon>
        <taxon>Sphingobacteriaceae</taxon>
        <taxon>Pedobacter</taxon>
    </lineage>
</organism>
<evidence type="ECO:0000313" key="2">
    <source>
        <dbReference type="Proteomes" id="UP000248198"/>
    </source>
</evidence>
<sequence>MASAGSLLKILDVWLDLSFVLFDKKPGRIAWFFYLKFNLVFRVFYTQLL</sequence>
<name>A0A318U9I9_9SPHI</name>
<protein>
    <submittedName>
        <fullName evidence="1">Uncharacterized protein</fullName>
    </submittedName>
</protein>
<accession>A0A318U9I9</accession>
<gene>
    <name evidence="1" type="ORF">B0O44_107193</name>
</gene>
<comment type="caution">
    <text evidence="1">The sequence shown here is derived from an EMBL/GenBank/DDBJ whole genome shotgun (WGS) entry which is preliminary data.</text>
</comment>
<keyword evidence="2" id="KW-1185">Reference proteome</keyword>
<reference evidence="1 2" key="1">
    <citation type="submission" date="2018-06" db="EMBL/GenBank/DDBJ databases">
        <title>Genomic Encyclopedia of Archaeal and Bacterial Type Strains, Phase II (KMG-II): from individual species to whole genera.</title>
        <authorList>
            <person name="Goeker M."/>
        </authorList>
    </citation>
    <scope>NUCLEOTIDE SEQUENCE [LARGE SCALE GENOMIC DNA]</scope>
    <source>
        <strain evidence="1 2">DSM 27372</strain>
    </source>
</reference>
<evidence type="ECO:0000313" key="1">
    <source>
        <dbReference type="EMBL" id="PYF71578.1"/>
    </source>
</evidence>
<dbReference type="EMBL" id="QKLU01000007">
    <property type="protein sequence ID" value="PYF71578.1"/>
    <property type="molecule type" value="Genomic_DNA"/>
</dbReference>
<dbReference type="Proteomes" id="UP000248198">
    <property type="component" value="Unassembled WGS sequence"/>
</dbReference>